<dbReference type="AlphaFoldDB" id="A0A1F6AXB2"/>
<name>A0A1F6AXB2_9BACT</name>
<dbReference type="InterPro" id="IPR015942">
    <property type="entry name" value="Asp/Glu/hydantoin_racemase"/>
</dbReference>
<evidence type="ECO:0008006" key="5">
    <source>
        <dbReference type="Google" id="ProtNLM"/>
    </source>
</evidence>
<dbReference type="InterPro" id="IPR001920">
    <property type="entry name" value="Asp/Glu_race"/>
</dbReference>
<dbReference type="Proteomes" id="UP000176450">
    <property type="component" value="Unassembled WGS sequence"/>
</dbReference>
<evidence type="ECO:0000313" key="4">
    <source>
        <dbReference type="Proteomes" id="UP000176450"/>
    </source>
</evidence>
<dbReference type="Gene3D" id="3.40.50.1860">
    <property type="match status" value="2"/>
</dbReference>
<dbReference type="EMBL" id="MFJX01000075">
    <property type="protein sequence ID" value="OGG29268.1"/>
    <property type="molecule type" value="Genomic_DNA"/>
</dbReference>
<sequence length="233" mass="26332">MNKQIIGVIGGMGPQASNEFYRLLIEGAKLRYGARNNDEFPEVLLDSVPVPDFLSDTEKLEEAACMLEDRVRRLTDYGVSVITMACNTVCILADRLQEQTCVPFVSVIDEVVRDVVRNEKKVLLLASPTSLRSGLYQLHFASSGVSFVVPLRRDFRELEFIIRGVIEGERRDPLVRQLVKITKRYIEKENVGGVVLGCTELPLVFPTNFRLPVYSSLSILAESVLKRYYQNTK</sequence>
<organism evidence="3 4">
    <name type="scientific">Candidatus Gottesmanbacteria bacterium RIFCSPLOWO2_01_FULL_46_9</name>
    <dbReference type="NCBI Taxonomy" id="1798394"/>
    <lineage>
        <taxon>Bacteria</taxon>
        <taxon>Candidatus Gottesmaniibacteriota</taxon>
    </lineage>
</organism>
<dbReference type="NCBIfam" id="TIGR00035">
    <property type="entry name" value="asp_race"/>
    <property type="match status" value="1"/>
</dbReference>
<dbReference type="GO" id="GO:0047661">
    <property type="term" value="F:amino-acid racemase activity"/>
    <property type="evidence" value="ECO:0007669"/>
    <property type="project" value="InterPro"/>
</dbReference>
<evidence type="ECO:0000256" key="2">
    <source>
        <dbReference type="ARBA" id="ARBA00023235"/>
    </source>
</evidence>
<accession>A0A1F6AXB2</accession>
<comment type="caution">
    <text evidence="3">The sequence shown here is derived from an EMBL/GenBank/DDBJ whole genome shotgun (WGS) entry which is preliminary data.</text>
</comment>
<gene>
    <name evidence="3" type="ORF">A3A63_03680</name>
</gene>
<dbReference type="Pfam" id="PF01177">
    <property type="entry name" value="Asp_Glu_race"/>
    <property type="match status" value="1"/>
</dbReference>
<dbReference type="PANTHER" id="PTHR21198">
    <property type="entry name" value="GLUTAMATE RACEMASE"/>
    <property type="match status" value="1"/>
</dbReference>
<evidence type="ECO:0000256" key="1">
    <source>
        <dbReference type="ARBA" id="ARBA00007847"/>
    </source>
</evidence>
<proteinExistence type="inferred from homology"/>
<comment type="similarity">
    <text evidence="1">Belongs to the aspartate/glutamate racemases family.</text>
</comment>
<protein>
    <recommendedName>
        <fullName evidence="5">Aspartate racemase</fullName>
    </recommendedName>
</protein>
<keyword evidence="2" id="KW-0413">Isomerase</keyword>
<dbReference type="InterPro" id="IPR004380">
    <property type="entry name" value="Asp_race"/>
</dbReference>
<dbReference type="InterPro" id="IPR033134">
    <property type="entry name" value="Asp/Glu_racemase_AS_2"/>
</dbReference>
<evidence type="ECO:0000313" key="3">
    <source>
        <dbReference type="EMBL" id="OGG29268.1"/>
    </source>
</evidence>
<dbReference type="PANTHER" id="PTHR21198:SF7">
    <property type="entry name" value="ASPARTATE-GLUTAMATE RACEMASE FAMILY"/>
    <property type="match status" value="1"/>
</dbReference>
<reference evidence="3 4" key="1">
    <citation type="journal article" date="2016" name="Nat. Commun.">
        <title>Thousands of microbial genomes shed light on interconnected biogeochemical processes in an aquifer system.</title>
        <authorList>
            <person name="Anantharaman K."/>
            <person name="Brown C.T."/>
            <person name="Hug L.A."/>
            <person name="Sharon I."/>
            <person name="Castelle C.J."/>
            <person name="Probst A.J."/>
            <person name="Thomas B.C."/>
            <person name="Singh A."/>
            <person name="Wilkins M.J."/>
            <person name="Karaoz U."/>
            <person name="Brodie E.L."/>
            <person name="Williams K.H."/>
            <person name="Hubbard S.S."/>
            <person name="Banfield J.F."/>
        </authorList>
    </citation>
    <scope>NUCLEOTIDE SEQUENCE [LARGE SCALE GENOMIC DNA]</scope>
</reference>
<dbReference type="PROSITE" id="PS00924">
    <property type="entry name" value="ASP_GLU_RACEMASE_2"/>
    <property type="match status" value="1"/>
</dbReference>
<dbReference type="SUPFAM" id="SSF53681">
    <property type="entry name" value="Aspartate/glutamate racemase"/>
    <property type="match status" value="2"/>
</dbReference>